<gene>
    <name evidence="1" type="ORF">DFH08DRAFT_845849</name>
</gene>
<evidence type="ECO:0000313" key="1">
    <source>
        <dbReference type="EMBL" id="KAJ7359342.1"/>
    </source>
</evidence>
<dbReference type="AlphaFoldDB" id="A0AAD7AHZ0"/>
<sequence length="180" mass="19603">MVMTREEPKQFGVGGDGGTGLGLSLPSPLVSLDKDLRGRIPDVDTEEFCKEHGLGDDIRELLAENEYDGTDSLFVEKESKLQELGFQIGHIAELRWALKKLLLKKFPERALRNSREGYRPDLYGGLGGAGGYGGQKGGAGGTGHAPELDDTRDAFWFNRMGGKLLMMAADRLISYSLQAA</sequence>
<protein>
    <submittedName>
        <fullName evidence="1">Uncharacterized protein</fullName>
    </submittedName>
</protein>
<comment type="caution">
    <text evidence="1">The sequence shown here is derived from an EMBL/GenBank/DDBJ whole genome shotgun (WGS) entry which is preliminary data.</text>
</comment>
<dbReference type="Proteomes" id="UP001218218">
    <property type="component" value="Unassembled WGS sequence"/>
</dbReference>
<reference evidence="1" key="1">
    <citation type="submission" date="2023-03" db="EMBL/GenBank/DDBJ databases">
        <title>Massive genome expansion in bonnet fungi (Mycena s.s.) driven by repeated elements and novel gene families across ecological guilds.</title>
        <authorList>
            <consortium name="Lawrence Berkeley National Laboratory"/>
            <person name="Harder C.B."/>
            <person name="Miyauchi S."/>
            <person name="Viragh M."/>
            <person name="Kuo A."/>
            <person name="Thoen E."/>
            <person name="Andreopoulos B."/>
            <person name="Lu D."/>
            <person name="Skrede I."/>
            <person name="Drula E."/>
            <person name="Henrissat B."/>
            <person name="Morin E."/>
            <person name="Kohler A."/>
            <person name="Barry K."/>
            <person name="LaButti K."/>
            <person name="Morin E."/>
            <person name="Salamov A."/>
            <person name="Lipzen A."/>
            <person name="Mereny Z."/>
            <person name="Hegedus B."/>
            <person name="Baldrian P."/>
            <person name="Stursova M."/>
            <person name="Weitz H."/>
            <person name="Taylor A."/>
            <person name="Grigoriev I.V."/>
            <person name="Nagy L.G."/>
            <person name="Martin F."/>
            <person name="Kauserud H."/>
        </authorList>
    </citation>
    <scope>NUCLEOTIDE SEQUENCE</scope>
    <source>
        <strain evidence="1">CBHHK002</strain>
    </source>
</reference>
<name>A0AAD7AHZ0_9AGAR</name>
<evidence type="ECO:0000313" key="2">
    <source>
        <dbReference type="Proteomes" id="UP001218218"/>
    </source>
</evidence>
<dbReference type="EMBL" id="JARIHO010000006">
    <property type="protein sequence ID" value="KAJ7359342.1"/>
    <property type="molecule type" value="Genomic_DNA"/>
</dbReference>
<keyword evidence="2" id="KW-1185">Reference proteome</keyword>
<organism evidence="1 2">
    <name type="scientific">Mycena albidolilacea</name>
    <dbReference type="NCBI Taxonomy" id="1033008"/>
    <lineage>
        <taxon>Eukaryota</taxon>
        <taxon>Fungi</taxon>
        <taxon>Dikarya</taxon>
        <taxon>Basidiomycota</taxon>
        <taxon>Agaricomycotina</taxon>
        <taxon>Agaricomycetes</taxon>
        <taxon>Agaricomycetidae</taxon>
        <taxon>Agaricales</taxon>
        <taxon>Marasmiineae</taxon>
        <taxon>Mycenaceae</taxon>
        <taxon>Mycena</taxon>
    </lineage>
</organism>
<accession>A0AAD7AHZ0</accession>
<proteinExistence type="predicted"/>